<evidence type="ECO:0000313" key="4">
    <source>
        <dbReference type="Proteomes" id="UP000886824"/>
    </source>
</evidence>
<dbReference type="SUPFAM" id="SSF55073">
    <property type="entry name" value="Nucleotide cyclase"/>
    <property type="match status" value="1"/>
</dbReference>
<dbReference type="InterPro" id="IPR036388">
    <property type="entry name" value="WH-like_DNA-bd_sf"/>
</dbReference>
<gene>
    <name evidence="3" type="ORF">H9826_06195</name>
</gene>
<feature type="region of interest" description="Disordered" evidence="1">
    <location>
        <begin position="409"/>
        <end position="438"/>
    </location>
</feature>
<evidence type="ECO:0000256" key="1">
    <source>
        <dbReference type="SAM" id="MobiDB-lite"/>
    </source>
</evidence>
<name>A0A9D1Z413_9FIRM</name>
<feature type="domain" description="Bacterial transcriptional activator" evidence="2">
    <location>
        <begin position="116"/>
        <end position="259"/>
    </location>
</feature>
<dbReference type="PANTHER" id="PTHR35807">
    <property type="entry name" value="TRANSCRIPTIONAL REGULATOR REDD-RELATED"/>
    <property type="match status" value="1"/>
</dbReference>
<dbReference type="EMBL" id="DXCX01000064">
    <property type="protein sequence ID" value="HIY73548.1"/>
    <property type="molecule type" value="Genomic_DNA"/>
</dbReference>
<organism evidence="3 4">
    <name type="scientific">Candidatus Intestinimonas merdavium</name>
    <dbReference type="NCBI Taxonomy" id="2838622"/>
    <lineage>
        <taxon>Bacteria</taxon>
        <taxon>Bacillati</taxon>
        <taxon>Bacillota</taxon>
        <taxon>Clostridia</taxon>
        <taxon>Eubacteriales</taxon>
        <taxon>Intestinimonas</taxon>
    </lineage>
</organism>
<dbReference type="SUPFAM" id="SSF46894">
    <property type="entry name" value="C-terminal effector domain of the bipartite response regulators"/>
    <property type="match status" value="1"/>
</dbReference>
<dbReference type="SUPFAM" id="SSF48452">
    <property type="entry name" value="TPR-like"/>
    <property type="match status" value="1"/>
</dbReference>
<feature type="compositionally biased region" description="Basic and acidic residues" evidence="1">
    <location>
        <begin position="419"/>
        <end position="438"/>
    </location>
</feature>
<dbReference type="InterPro" id="IPR029787">
    <property type="entry name" value="Nucleotide_cyclase"/>
</dbReference>
<dbReference type="InterPro" id="IPR051677">
    <property type="entry name" value="AfsR-DnrI-RedD_regulator"/>
</dbReference>
<evidence type="ECO:0000259" key="2">
    <source>
        <dbReference type="SMART" id="SM01043"/>
    </source>
</evidence>
<dbReference type="InterPro" id="IPR005158">
    <property type="entry name" value="BTAD"/>
</dbReference>
<dbReference type="GO" id="GO:0006355">
    <property type="term" value="P:regulation of DNA-templated transcription"/>
    <property type="evidence" value="ECO:0007669"/>
    <property type="project" value="InterPro"/>
</dbReference>
<dbReference type="Proteomes" id="UP000886824">
    <property type="component" value="Unassembled WGS sequence"/>
</dbReference>
<dbReference type="Gene3D" id="1.25.40.10">
    <property type="entry name" value="Tetratricopeptide repeat domain"/>
    <property type="match status" value="1"/>
</dbReference>
<dbReference type="SMART" id="SM01043">
    <property type="entry name" value="BTAD"/>
    <property type="match status" value="1"/>
</dbReference>
<dbReference type="AlphaFoldDB" id="A0A9D1Z413"/>
<accession>A0A9D1Z413</accession>
<dbReference type="InterPro" id="IPR011990">
    <property type="entry name" value="TPR-like_helical_dom_sf"/>
</dbReference>
<dbReference type="Pfam" id="PF03704">
    <property type="entry name" value="BTAD"/>
    <property type="match status" value="1"/>
</dbReference>
<reference evidence="3" key="2">
    <citation type="submission" date="2021-04" db="EMBL/GenBank/DDBJ databases">
        <authorList>
            <person name="Gilroy R."/>
        </authorList>
    </citation>
    <scope>NUCLEOTIDE SEQUENCE</scope>
    <source>
        <strain evidence="3">CHK33-7979</strain>
    </source>
</reference>
<reference evidence="3" key="1">
    <citation type="journal article" date="2021" name="PeerJ">
        <title>Extensive microbial diversity within the chicken gut microbiome revealed by metagenomics and culture.</title>
        <authorList>
            <person name="Gilroy R."/>
            <person name="Ravi A."/>
            <person name="Getino M."/>
            <person name="Pursley I."/>
            <person name="Horton D.L."/>
            <person name="Alikhan N.F."/>
            <person name="Baker D."/>
            <person name="Gharbi K."/>
            <person name="Hall N."/>
            <person name="Watson M."/>
            <person name="Adriaenssens E.M."/>
            <person name="Foster-Nyarko E."/>
            <person name="Jarju S."/>
            <person name="Secka A."/>
            <person name="Antonio M."/>
            <person name="Oren A."/>
            <person name="Chaudhuri R.R."/>
            <person name="La Ragione R."/>
            <person name="Hildebrand F."/>
            <person name="Pallen M.J."/>
        </authorList>
    </citation>
    <scope>NUCLEOTIDE SEQUENCE</scope>
    <source>
        <strain evidence="3">CHK33-7979</strain>
    </source>
</reference>
<dbReference type="GO" id="GO:0003677">
    <property type="term" value="F:DNA binding"/>
    <property type="evidence" value="ECO:0007669"/>
    <property type="project" value="InterPro"/>
</dbReference>
<sequence length="438" mass="49129">MKQPAAPEAVKDISVSLLGGFSLETDGVVLADDINRSLKLWSALAYLILHRDRAVPQAELIGLFWPNDHSANPVNALKTLLYRIRTMLEPLFGKEIQPILALRGAYIWNPAVVCTLDTDRFEALCRLGGDTCRTTEERMDSYREAVELYKGDLLPKLSHQLWLVPLAVRYHTAYLAAVKDFAGLLYDKSRYEEMYCVCAKASGLDHLDEGLHTLIARALLRQGRDSAALAHYEQATDLLYRNLGVRPSEELRALYREIMAAEKNLETDLGAIMGDLREVAARPGAFVCEYGFFKEAYRLEARRALRSGTCVHLCLITVTLPDGGMPPLKLLSQTMDQLLEVLVKNLRRGDVVSRFSGAQYVVMLPAANFENSNMVMDRVVRAFYQQHRHNFLKLTARVRELELIRTDVSEGGASPPTECRSRRDAADGNGMEREGAIL</sequence>
<protein>
    <recommendedName>
        <fullName evidence="2">Bacterial transcriptional activator domain-containing protein</fullName>
    </recommendedName>
</protein>
<proteinExistence type="predicted"/>
<dbReference type="Gene3D" id="1.10.10.10">
    <property type="entry name" value="Winged helix-like DNA-binding domain superfamily/Winged helix DNA-binding domain"/>
    <property type="match status" value="1"/>
</dbReference>
<comment type="caution">
    <text evidence="3">The sequence shown here is derived from an EMBL/GenBank/DDBJ whole genome shotgun (WGS) entry which is preliminary data.</text>
</comment>
<evidence type="ECO:0000313" key="3">
    <source>
        <dbReference type="EMBL" id="HIY73548.1"/>
    </source>
</evidence>
<dbReference type="InterPro" id="IPR016032">
    <property type="entry name" value="Sig_transdc_resp-reg_C-effctor"/>
</dbReference>